<dbReference type="EMBL" id="WJQU01000001">
    <property type="protein sequence ID" value="KAJ6647136.1"/>
    <property type="molecule type" value="Genomic_DNA"/>
</dbReference>
<keyword evidence="1" id="KW-0472">Membrane</keyword>
<evidence type="ECO:0000313" key="3">
    <source>
        <dbReference type="Proteomes" id="UP001151699"/>
    </source>
</evidence>
<dbReference type="Proteomes" id="UP001151699">
    <property type="component" value="Chromosome A"/>
</dbReference>
<comment type="caution">
    <text evidence="2">The sequence shown here is derived from an EMBL/GenBank/DDBJ whole genome shotgun (WGS) entry which is preliminary data.</text>
</comment>
<reference evidence="2" key="1">
    <citation type="submission" date="2022-07" db="EMBL/GenBank/DDBJ databases">
        <authorList>
            <person name="Trinca V."/>
            <person name="Uliana J.V.C."/>
            <person name="Torres T.T."/>
            <person name="Ward R.J."/>
            <person name="Monesi N."/>
        </authorList>
    </citation>
    <scope>NUCLEOTIDE SEQUENCE</scope>
    <source>
        <strain evidence="2">HSMRA1968</strain>
        <tissue evidence="2">Whole embryos</tissue>
    </source>
</reference>
<evidence type="ECO:0000256" key="1">
    <source>
        <dbReference type="SAM" id="Phobius"/>
    </source>
</evidence>
<sequence>MKLVHWKELILLVVIPHLFLIKYLYFFLLRLRHYTFMSVVKSMAKNFYLLGYVPTNEILTFALVENLYSNKVLF</sequence>
<protein>
    <submittedName>
        <fullName evidence="2">Uncharacterized protein</fullName>
    </submittedName>
</protein>
<keyword evidence="3" id="KW-1185">Reference proteome</keyword>
<accession>A0A9Q0NCI0</accession>
<proteinExistence type="predicted"/>
<feature type="transmembrane region" description="Helical" evidence="1">
    <location>
        <begin position="9"/>
        <end position="28"/>
    </location>
</feature>
<name>A0A9Q0NCI0_9DIPT</name>
<dbReference type="AlphaFoldDB" id="A0A9Q0NCI0"/>
<gene>
    <name evidence="2" type="ORF">Bhyg_02356</name>
</gene>
<keyword evidence="1" id="KW-0812">Transmembrane</keyword>
<organism evidence="2 3">
    <name type="scientific">Pseudolycoriella hygida</name>
    <dbReference type="NCBI Taxonomy" id="35572"/>
    <lineage>
        <taxon>Eukaryota</taxon>
        <taxon>Metazoa</taxon>
        <taxon>Ecdysozoa</taxon>
        <taxon>Arthropoda</taxon>
        <taxon>Hexapoda</taxon>
        <taxon>Insecta</taxon>
        <taxon>Pterygota</taxon>
        <taxon>Neoptera</taxon>
        <taxon>Endopterygota</taxon>
        <taxon>Diptera</taxon>
        <taxon>Nematocera</taxon>
        <taxon>Sciaroidea</taxon>
        <taxon>Sciaridae</taxon>
        <taxon>Pseudolycoriella</taxon>
    </lineage>
</organism>
<keyword evidence="1" id="KW-1133">Transmembrane helix</keyword>
<evidence type="ECO:0000313" key="2">
    <source>
        <dbReference type="EMBL" id="KAJ6647136.1"/>
    </source>
</evidence>